<evidence type="ECO:0000256" key="1">
    <source>
        <dbReference type="SAM" id="MobiDB-lite"/>
    </source>
</evidence>
<reference evidence="2 3" key="1">
    <citation type="journal article" date="2022" name="bioRxiv">
        <title>Genomics of Preaxostyla Flagellates Illuminates Evolutionary Transitions and the Path Towards Mitochondrial Loss.</title>
        <authorList>
            <person name="Novak L.V.F."/>
            <person name="Treitli S.C."/>
            <person name="Pyrih J."/>
            <person name="Halakuc P."/>
            <person name="Pipaliya S.V."/>
            <person name="Vacek V."/>
            <person name="Brzon O."/>
            <person name="Soukal P."/>
            <person name="Eme L."/>
            <person name="Dacks J.B."/>
            <person name="Karnkowska A."/>
            <person name="Elias M."/>
            <person name="Hampl V."/>
        </authorList>
    </citation>
    <scope>NUCLEOTIDE SEQUENCE [LARGE SCALE GENOMIC DNA]</scope>
    <source>
        <strain evidence="2">NAU3</strain>
        <tissue evidence="2">Gut</tissue>
    </source>
</reference>
<feature type="region of interest" description="Disordered" evidence="1">
    <location>
        <begin position="894"/>
        <end position="929"/>
    </location>
</feature>
<feature type="region of interest" description="Disordered" evidence="1">
    <location>
        <begin position="974"/>
        <end position="1034"/>
    </location>
</feature>
<accession>A0ABQ9Y9G2</accession>
<proteinExistence type="predicted"/>
<feature type="compositionally biased region" description="Basic and acidic residues" evidence="1">
    <location>
        <begin position="1002"/>
        <end position="1034"/>
    </location>
</feature>
<sequence length="1034" mass="119206">METRRMDPSRSSDDSPDPLLNHNYPPLELHIPQQNLILIGWLPSTLRILNVSNNCLNDISIVARQCPNLEILNISHNFLSYNQISAKQELRALSFCTSLQTLYFHHNPLHHTYYNESTIKQMMVRGKSEVQRGMESGVINELLKFRNVLQTIRSFSKSLQTFDGEDVAILVTALGPLIHIKSASNPIQESKDLESKTEVRIRDSIPNTFSSIDLDGIDQRQPPNTLRTSSATQRSIRTSRKSARQLITEKEEPKHCLVSGFHPAIFFLNTTHPHISTKRYRTIERDSMEILSTLQLSQPIHLSPTRPSLPLSLPTSQPSDRHDIPQQQPEWSSQDITSTFRSTEIGTWRHQNTEQPEIDEFDEKEQRRLFINASLLVMRLILSTLTDKWTDLKQKVKKGTKIAAFLQNERIKEHETDKIKQDDKLQEWVIKKEIEKERRRRQRERDQRGVELGRERRDWIRVIKTVEKTMDIKPKSKQSSLPAIRAQEQSELADVNRSPTKTTPVKGDEEENEDLFHSQLRTPLRDDTLNFSLSSTGMSGRGWNEDIDDFGEEFGETRHTKQNADNDGRNETLKSFTSPLRTPNRWTTNERSPRYTTTRRSPRQGSAPQKKENEQEMTLNETLRVREERSTLLMEQALSFVQSYVPTLSASLDPVQFVSSSPRSRRAQHQSLFHTSLSVSSFFTFISHSLPPPLSSSYALTSSITSNNDTTYLQTLRSSETRRHHNTSSYVSAFSSLMPGAGSAATQMVARSDTLRLGATEVKRRETDRRPDKTLPAKGALGRREEEIVGDLVFSLMTDTALLDVCWATLREEDRMSDETDEHANTFRSEFVADDADQSPPISLHELAESFESILSSLKEAWLWTSYFSVQLWLTTKSIESDTAALKKMRKHRLEAKQGERLHTKQKREVGLRDSERTTRNESNRPPIWEVEMPRSPTVYDSTTHFLSPTKSMDLAQQQRIEREKEALAKEKFKKMGLNDLNETKLSDPPHYLSPTRSSQQKNREEKEHRERFQQEKIRTQKLDLRASSREKTK</sequence>
<dbReference type="InterPro" id="IPR032675">
    <property type="entry name" value="LRR_dom_sf"/>
</dbReference>
<feature type="region of interest" description="Disordered" evidence="1">
    <location>
        <begin position="301"/>
        <end position="336"/>
    </location>
</feature>
<dbReference type="Proteomes" id="UP001281761">
    <property type="component" value="Unassembled WGS sequence"/>
</dbReference>
<feature type="compositionally biased region" description="Polar residues" evidence="1">
    <location>
        <begin position="573"/>
        <end position="590"/>
    </location>
</feature>
<protein>
    <submittedName>
        <fullName evidence="2">Uncharacterized protein</fullName>
    </submittedName>
</protein>
<dbReference type="InterPro" id="IPR001611">
    <property type="entry name" value="Leu-rich_rpt"/>
</dbReference>
<dbReference type="PROSITE" id="PS51450">
    <property type="entry name" value="LRR"/>
    <property type="match status" value="1"/>
</dbReference>
<comment type="caution">
    <text evidence="2">The sequence shown here is derived from an EMBL/GenBank/DDBJ whole genome shotgun (WGS) entry which is preliminary data.</text>
</comment>
<feature type="compositionally biased region" description="Basic and acidic residues" evidence="1">
    <location>
        <begin position="555"/>
        <end position="572"/>
    </location>
</feature>
<keyword evidence="3" id="KW-1185">Reference proteome</keyword>
<dbReference type="SUPFAM" id="SSF52075">
    <property type="entry name" value="Outer arm dynein light chain 1"/>
    <property type="match status" value="1"/>
</dbReference>
<feature type="compositionally biased region" description="Basic and acidic residues" evidence="1">
    <location>
        <begin position="895"/>
        <end position="923"/>
    </location>
</feature>
<gene>
    <name evidence="2" type="ORF">BLNAU_4610</name>
</gene>
<evidence type="ECO:0000313" key="3">
    <source>
        <dbReference type="Proteomes" id="UP001281761"/>
    </source>
</evidence>
<feature type="compositionally biased region" description="Polar residues" evidence="1">
    <location>
        <begin position="325"/>
        <end position="336"/>
    </location>
</feature>
<name>A0ABQ9Y9G2_9EUKA</name>
<feature type="region of interest" description="Disordered" evidence="1">
    <location>
        <begin position="473"/>
        <end position="618"/>
    </location>
</feature>
<dbReference type="Gene3D" id="3.80.10.10">
    <property type="entry name" value="Ribonuclease Inhibitor"/>
    <property type="match status" value="1"/>
</dbReference>
<feature type="compositionally biased region" description="Low complexity" evidence="1">
    <location>
        <begin position="302"/>
        <end position="318"/>
    </location>
</feature>
<feature type="compositionally biased region" description="Polar residues" evidence="1">
    <location>
        <begin position="221"/>
        <end position="236"/>
    </location>
</feature>
<organism evidence="2 3">
    <name type="scientific">Blattamonas nauphoetae</name>
    <dbReference type="NCBI Taxonomy" id="2049346"/>
    <lineage>
        <taxon>Eukaryota</taxon>
        <taxon>Metamonada</taxon>
        <taxon>Preaxostyla</taxon>
        <taxon>Oxymonadida</taxon>
        <taxon>Blattamonas</taxon>
    </lineage>
</organism>
<evidence type="ECO:0000313" key="2">
    <source>
        <dbReference type="EMBL" id="KAK2960393.1"/>
    </source>
</evidence>
<feature type="region of interest" description="Disordered" evidence="1">
    <location>
        <begin position="212"/>
        <end position="240"/>
    </location>
</feature>
<feature type="compositionally biased region" description="Polar residues" evidence="1">
    <location>
        <begin position="529"/>
        <end position="538"/>
    </location>
</feature>
<dbReference type="EMBL" id="JARBJD010000023">
    <property type="protein sequence ID" value="KAK2960393.1"/>
    <property type="molecule type" value="Genomic_DNA"/>
</dbReference>
<feature type="compositionally biased region" description="Acidic residues" evidence="1">
    <location>
        <begin position="545"/>
        <end position="554"/>
    </location>
</feature>